<feature type="binding site" evidence="15">
    <location>
        <position position="208"/>
    </location>
    <ligand>
        <name>ATP</name>
        <dbReference type="ChEBI" id="CHEBI:30616"/>
        <label>1</label>
    </ligand>
</feature>
<feature type="binding site" evidence="15">
    <location>
        <position position="299"/>
    </location>
    <ligand>
        <name>Mg(2+)</name>
        <dbReference type="ChEBI" id="CHEBI:18420"/>
        <label>2</label>
    </ligand>
</feature>
<dbReference type="InterPro" id="IPR016185">
    <property type="entry name" value="PreATP-grasp_dom_sf"/>
</dbReference>
<feature type="binding site" evidence="15">
    <location>
        <position position="921"/>
    </location>
    <ligand>
        <name>Mg(2+)</name>
        <dbReference type="ChEBI" id="CHEBI:18420"/>
        <label>3</label>
    </ligand>
</feature>
<dbReference type="GO" id="GO:0004088">
    <property type="term" value="F:carbamoyl-phosphate synthase (glutamine-hydrolyzing) activity"/>
    <property type="evidence" value="ECO:0007669"/>
    <property type="project" value="UniProtKB-UniRule"/>
</dbReference>
<feature type="binding site" evidence="15">
    <location>
        <position position="880"/>
    </location>
    <ligand>
        <name>ATP</name>
        <dbReference type="ChEBI" id="CHEBI:30616"/>
        <label>2</label>
    </ligand>
</feature>
<dbReference type="UniPathway" id="UPA00070">
    <property type="reaction ID" value="UER00115"/>
</dbReference>
<comment type="domain">
    <text evidence="15">The large subunit is composed of 2 ATP-grasp domains that are involved in binding the 2 ATP molecules needed for carbamoyl phosphate synthesis. The N-terminal ATP-grasp domain (referred to as the carboxyphosphate synthetic component) catalyzes the ATP-dependent phosphorylation of hydrogencarbonate to carboxyphosphate and the subsequent nucleophilic attack by ammonia to form a carbamate intermediate. The C-terminal ATP-grasp domain (referred to as the carbamoyl phosphate synthetic component) then catalyzes the phosphorylation of carbamate with the second ATP to form the end product carbamoyl phosphate. The reactive and unstable enzyme intermediates are sequentially channeled from one active site to the next through the interior of the protein over a distance of at least 96 A.</text>
</comment>
<protein>
    <recommendedName>
        <fullName evidence="15">Carbamoyl phosphate synthase large chain</fullName>
        <ecNumber evidence="15">6.3.4.16</ecNumber>
        <ecNumber evidence="15">6.3.5.5</ecNumber>
    </recommendedName>
    <alternativeName>
        <fullName evidence="15">Carbamoyl phosphate synthetase ammonia chain</fullName>
    </alternativeName>
</protein>
<evidence type="ECO:0000256" key="4">
    <source>
        <dbReference type="ARBA" id="ARBA00022598"/>
    </source>
</evidence>
<dbReference type="GO" id="GO:0006526">
    <property type="term" value="P:L-arginine biosynthetic process"/>
    <property type="evidence" value="ECO:0007669"/>
    <property type="project" value="UniProtKB-UniRule"/>
</dbReference>
<reference evidence="18 19" key="1">
    <citation type="journal article" date="2019" name="ISME J.">
        <title>Insights into ecological role of a new deltaproteobacterial order Candidatus Acidulodesulfobacterales by metagenomics and metatranscriptomics.</title>
        <authorList>
            <person name="Tan S."/>
            <person name="Liu J."/>
            <person name="Fang Y."/>
            <person name="Hedlund B.P."/>
            <person name="Lian Z.H."/>
            <person name="Huang L.Y."/>
            <person name="Li J.T."/>
            <person name="Huang L.N."/>
            <person name="Li W.J."/>
            <person name="Jiang H.C."/>
            <person name="Dong H.L."/>
            <person name="Shu W.S."/>
        </authorList>
    </citation>
    <scope>NUCLEOTIDE SEQUENCE [LARGE SCALE GENOMIC DNA]</scope>
    <source>
        <strain evidence="18">AP1</strain>
    </source>
</reference>
<feature type="binding site" evidence="15">
    <location>
        <position position="299"/>
    </location>
    <ligand>
        <name>Mn(2+)</name>
        <dbReference type="ChEBI" id="CHEBI:29035"/>
        <label>1</label>
    </ligand>
</feature>
<evidence type="ECO:0000256" key="9">
    <source>
        <dbReference type="ARBA" id="ARBA00022840"/>
    </source>
</evidence>
<dbReference type="Pfam" id="PF02142">
    <property type="entry name" value="MGS"/>
    <property type="match status" value="1"/>
</dbReference>
<evidence type="ECO:0000256" key="1">
    <source>
        <dbReference type="ARBA" id="ARBA00005077"/>
    </source>
</evidence>
<feature type="domain" description="ATP-grasp" evidence="16">
    <location>
        <begin position="133"/>
        <end position="328"/>
    </location>
</feature>
<comment type="pathway">
    <text evidence="1 15">Amino-acid biosynthesis; L-arginine biosynthesis; carbamoyl phosphate from bicarbonate: step 1/1.</text>
</comment>
<keyword evidence="10" id="KW-0460">Magnesium</keyword>
<evidence type="ECO:0000313" key="19">
    <source>
        <dbReference type="Proteomes" id="UP000319296"/>
    </source>
</evidence>
<feature type="binding site" evidence="15">
    <location>
        <position position="933"/>
    </location>
    <ligand>
        <name>Mn(2+)</name>
        <dbReference type="ChEBI" id="CHEBI:29035"/>
        <label>3</label>
    </ligand>
</feature>
<feature type="binding site" evidence="15">
    <location>
        <position position="243"/>
    </location>
    <ligand>
        <name>ATP</name>
        <dbReference type="ChEBI" id="CHEBI:30616"/>
        <label>1</label>
    </ligand>
</feature>
<dbReference type="GO" id="GO:0004087">
    <property type="term" value="F:carbamoyl-phosphate synthase (ammonia) activity"/>
    <property type="evidence" value="ECO:0007669"/>
    <property type="project" value="UniProtKB-EC"/>
</dbReference>
<feature type="binding site" evidence="15">
    <location>
        <position position="301"/>
    </location>
    <ligand>
        <name>Mg(2+)</name>
        <dbReference type="ChEBI" id="CHEBI:18420"/>
        <label>2</label>
    </ligand>
</feature>
<feature type="binding site" evidence="15">
    <location>
        <position position="241"/>
    </location>
    <ligand>
        <name>ATP</name>
        <dbReference type="ChEBI" id="CHEBI:30616"/>
        <label>1</label>
    </ligand>
</feature>
<dbReference type="SUPFAM" id="SSF48108">
    <property type="entry name" value="Carbamoyl phosphate synthetase, large subunit connection domain"/>
    <property type="match status" value="2"/>
</dbReference>
<feature type="binding site" evidence="15">
    <location>
        <position position="129"/>
    </location>
    <ligand>
        <name>ATP</name>
        <dbReference type="ChEBI" id="CHEBI:30616"/>
        <label>1</label>
    </ligand>
</feature>
<feature type="binding site" evidence="15">
    <location>
        <position position="299"/>
    </location>
    <ligand>
        <name>Mn(2+)</name>
        <dbReference type="ChEBI" id="CHEBI:29035"/>
        <label>2</label>
    </ligand>
</feature>
<feature type="binding site" evidence="15">
    <location>
        <position position="933"/>
    </location>
    <ligand>
        <name>ATP</name>
        <dbReference type="ChEBI" id="CHEBI:30616"/>
        <label>2</label>
    </ligand>
</feature>
<feature type="domain" description="ATP-grasp" evidence="16">
    <location>
        <begin position="771"/>
        <end position="962"/>
    </location>
</feature>
<evidence type="ECO:0000259" key="17">
    <source>
        <dbReference type="PROSITE" id="PS51855"/>
    </source>
</evidence>
<keyword evidence="4 15" id="KW-0436">Ligase</keyword>
<evidence type="ECO:0000256" key="5">
    <source>
        <dbReference type="ARBA" id="ARBA00022605"/>
    </source>
</evidence>
<dbReference type="GO" id="GO:0005737">
    <property type="term" value="C:cytoplasm"/>
    <property type="evidence" value="ECO:0007669"/>
    <property type="project" value="TreeGrafter"/>
</dbReference>
<feature type="binding site" evidence="15">
    <location>
        <position position="933"/>
    </location>
    <ligand>
        <name>Mn(2+)</name>
        <dbReference type="ChEBI" id="CHEBI:29035"/>
        <label>4</label>
    </ligand>
</feature>
<evidence type="ECO:0000259" key="16">
    <source>
        <dbReference type="PROSITE" id="PS50975"/>
    </source>
</evidence>
<dbReference type="NCBIfam" id="NF003671">
    <property type="entry name" value="PRK05294.1"/>
    <property type="match status" value="2"/>
</dbReference>
<dbReference type="CDD" id="cd01424">
    <property type="entry name" value="MGS_CPS_II"/>
    <property type="match status" value="1"/>
</dbReference>
<dbReference type="Gene3D" id="1.10.1030.10">
    <property type="entry name" value="Carbamoyl-phosphate synthetase, large subunit oligomerisation domain"/>
    <property type="match status" value="1"/>
</dbReference>
<feature type="binding site" evidence="15">
    <location>
        <position position="169"/>
    </location>
    <ligand>
        <name>ATP</name>
        <dbReference type="ChEBI" id="CHEBI:30616"/>
        <label>1</label>
    </ligand>
</feature>
<keyword evidence="5 15" id="KW-0028">Amino-acid biosynthesis</keyword>
<dbReference type="GO" id="GO:0006541">
    <property type="term" value="P:glutamine metabolic process"/>
    <property type="evidence" value="ECO:0007669"/>
    <property type="project" value="TreeGrafter"/>
</dbReference>
<evidence type="ECO:0000256" key="12">
    <source>
        <dbReference type="ARBA" id="ARBA00023211"/>
    </source>
</evidence>
<feature type="binding site" evidence="15">
    <location>
        <position position="935"/>
    </location>
    <ligand>
        <name>Mg(2+)</name>
        <dbReference type="ChEBI" id="CHEBI:18420"/>
        <label>4</label>
    </ligand>
</feature>
<comment type="caution">
    <text evidence="18">The sequence shown here is derived from an EMBL/GenBank/DDBJ whole genome shotgun (WGS) entry which is preliminary data.</text>
</comment>
<dbReference type="EC" id="6.3.4.16" evidence="15"/>
<keyword evidence="7 15" id="KW-0677">Repeat</keyword>
<evidence type="ECO:0000256" key="10">
    <source>
        <dbReference type="ARBA" id="ARBA00022842"/>
    </source>
</evidence>
<dbReference type="PROSITE" id="PS00866">
    <property type="entry name" value="CPSASE_1"/>
    <property type="match status" value="2"/>
</dbReference>
<feature type="domain" description="MGS-like" evidence="17">
    <location>
        <begin position="1029"/>
        <end position="1167"/>
    </location>
</feature>
<dbReference type="InterPro" id="IPR006275">
    <property type="entry name" value="CPSase_lsu"/>
</dbReference>
<dbReference type="InterPro" id="IPR036897">
    <property type="entry name" value="CarbamoylP_synth_lsu_oligo_sf"/>
</dbReference>
<feature type="binding site" evidence="15">
    <location>
        <position position="921"/>
    </location>
    <ligand>
        <name>Mn(2+)</name>
        <dbReference type="ChEBI" id="CHEBI:29035"/>
        <label>3</label>
    </ligand>
</feature>
<dbReference type="UniPathway" id="UPA00068">
    <property type="reaction ID" value="UER00171"/>
</dbReference>
<keyword evidence="12" id="KW-0464">Manganese</keyword>
<evidence type="ECO:0000256" key="7">
    <source>
        <dbReference type="ARBA" id="ARBA00022737"/>
    </source>
</evidence>
<feature type="binding site" evidence="15">
    <location>
        <position position="848"/>
    </location>
    <ligand>
        <name>ATP</name>
        <dbReference type="ChEBI" id="CHEBI:30616"/>
        <label>2</label>
    </ligand>
</feature>
<dbReference type="InterPro" id="IPR005483">
    <property type="entry name" value="CPSase_dom"/>
</dbReference>
<dbReference type="Gene3D" id="3.30.470.20">
    <property type="entry name" value="ATP-grasp fold, B domain"/>
    <property type="match status" value="2"/>
</dbReference>
<dbReference type="Pfam" id="PF02786">
    <property type="entry name" value="CPSase_L_D2"/>
    <property type="match status" value="2"/>
</dbReference>
<comment type="similarity">
    <text evidence="2 15">Belongs to the CarB family.</text>
</comment>
<keyword evidence="6" id="KW-0479">Metal-binding</keyword>
<proteinExistence type="inferred from homology"/>
<keyword evidence="8 15" id="KW-0547">Nucleotide-binding</keyword>
<dbReference type="GO" id="GO:0046872">
    <property type="term" value="F:metal ion binding"/>
    <property type="evidence" value="ECO:0007669"/>
    <property type="project" value="UniProtKB-KW"/>
</dbReference>
<dbReference type="Gene3D" id="3.30.1490.20">
    <property type="entry name" value="ATP-grasp fold, A domain"/>
    <property type="match status" value="1"/>
</dbReference>
<dbReference type="PANTHER" id="PTHR11405:SF53">
    <property type="entry name" value="CARBAMOYL-PHOSPHATE SYNTHASE [AMMONIA], MITOCHONDRIAL"/>
    <property type="match status" value="1"/>
</dbReference>
<feature type="binding site" evidence="15">
    <location>
        <position position="215"/>
    </location>
    <ligand>
        <name>ATP</name>
        <dbReference type="ChEBI" id="CHEBI:30616"/>
        <label>1</label>
    </ligand>
</feature>
<name>A0A519BQI7_9DELT</name>
<dbReference type="Gene3D" id="3.40.50.1380">
    <property type="entry name" value="Methylglyoxal synthase-like domain"/>
    <property type="match status" value="1"/>
</dbReference>
<dbReference type="InterPro" id="IPR005480">
    <property type="entry name" value="CPSase_lsu_oligo"/>
</dbReference>
<feature type="binding site" evidence="15">
    <location>
        <position position="935"/>
    </location>
    <ligand>
        <name>Mn(2+)</name>
        <dbReference type="ChEBI" id="CHEBI:29035"/>
        <label>4</label>
    </ligand>
</feature>
<feature type="binding site" evidence="15">
    <location>
        <position position="242"/>
    </location>
    <ligand>
        <name>ATP</name>
        <dbReference type="ChEBI" id="CHEBI:30616"/>
        <label>1</label>
    </ligand>
</feature>
<comment type="subunit">
    <text evidence="15">Composed of two chains; the small (or glutamine) chain promotes the hydrolysis of glutamine to ammonia, which is used by the large (or ammonia) chain to synthesize carbamoyl phosphate. Tetramer of heterodimers (alpha,beta)4.</text>
</comment>
<dbReference type="AlphaFoldDB" id="A0A519BQI7"/>
<dbReference type="InterPro" id="IPR011607">
    <property type="entry name" value="MGS-like_dom"/>
</dbReference>
<feature type="binding site" evidence="15">
    <location>
        <position position="175"/>
    </location>
    <ligand>
        <name>ATP</name>
        <dbReference type="ChEBI" id="CHEBI:30616"/>
        <label>1</label>
    </ligand>
</feature>
<dbReference type="EMBL" id="SGBB01000001">
    <property type="protein sequence ID" value="RZD19551.1"/>
    <property type="molecule type" value="Genomic_DNA"/>
</dbReference>
<gene>
    <name evidence="15 18" type="primary">carB</name>
    <name evidence="18" type="ORF">EVG15_01325</name>
</gene>
<dbReference type="HAMAP" id="MF_01210_B">
    <property type="entry name" value="CPSase_L_chain_B"/>
    <property type="match status" value="1"/>
</dbReference>
<evidence type="ECO:0000256" key="8">
    <source>
        <dbReference type="ARBA" id="ARBA00022741"/>
    </source>
</evidence>
<accession>A0A519BQI7</accession>
<dbReference type="PRINTS" id="PR00098">
    <property type="entry name" value="CPSASE"/>
</dbReference>
<comment type="catalytic activity">
    <reaction evidence="13 15">
        <text>hydrogencarbonate + NH4(+) + 2 ATP = carbamoyl phosphate + 2 ADP + phosphate + 2 H(+)</text>
        <dbReference type="Rhea" id="RHEA:18029"/>
        <dbReference type="ChEBI" id="CHEBI:15378"/>
        <dbReference type="ChEBI" id="CHEBI:17544"/>
        <dbReference type="ChEBI" id="CHEBI:28938"/>
        <dbReference type="ChEBI" id="CHEBI:30616"/>
        <dbReference type="ChEBI" id="CHEBI:43474"/>
        <dbReference type="ChEBI" id="CHEBI:58228"/>
        <dbReference type="ChEBI" id="CHEBI:456216"/>
        <dbReference type="EC" id="6.3.4.16"/>
    </reaction>
</comment>
<evidence type="ECO:0000256" key="2">
    <source>
        <dbReference type="ARBA" id="ARBA00009799"/>
    </source>
</evidence>
<evidence type="ECO:0000256" key="3">
    <source>
        <dbReference type="ARBA" id="ARBA00022571"/>
    </source>
</evidence>
<evidence type="ECO:0000256" key="14">
    <source>
        <dbReference type="ARBA" id="ARBA00048816"/>
    </source>
</evidence>
<dbReference type="InterPro" id="IPR058047">
    <property type="entry name" value="CPSase_preATP-grasp"/>
</dbReference>
<dbReference type="Proteomes" id="UP000319296">
    <property type="component" value="Unassembled WGS sequence"/>
</dbReference>
<dbReference type="InterPro" id="IPR011761">
    <property type="entry name" value="ATP-grasp"/>
</dbReference>
<dbReference type="InterPro" id="IPR013815">
    <property type="entry name" value="ATP_grasp_subdomain_1"/>
</dbReference>
<feature type="binding site" evidence="15">
    <location>
        <position position="853"/>
    </location>
    <ligand>
        <name>ATP</name>
        <dbReference type="ChEBI" id="CHEBI:30616"/>
        <label>2</label>
    </ligand>
</feature>
<dbReference type="SUPFAM" id="SSF52440">
    <property type="entry name" value="PreATP-grasp domain"/>
    <property type="match status" value="2"/>
</dbReference>
<comment type="cofactor">
    <cofactor evidence="15">
        <name>Mg(2+)</name>
        <dbReference type="ChEBI" id="CHEBI:18420"/>
    </cofactor>
    <cofactor evidence="15">
        <name>Mn(2+)</name>
        <dbReference type="ChEBI" id="CHEBI:29035"/>
    </cofactor>
    <text evidence="15">Binds 4 Mg(2+) or Mn(2+) ions per subunit.</text>
</comment>
<comment type="catalytic activity">
    <reaction evidence="14 15">
        <text>hydrogencarbonate + L-glutamine + 2 ATP + H2O = carbamoyl phosphate + L-glutamate + 2 ADP + phosphate + 2 H(+)</text>
        <dbReference type="Rhea" id="RHEA:18633"/>
        <dbReference type="ChEBI" id="CHEBI:15377"/>
        <dbReference type="ChEBI" id="CHEBI:15378"/>
        <dbReference type="ChEBI" id="CHEBI:17544"/>
        <dbReference type="ChEBI" id="CHEBI:29985"/>
        <dbReference type="ChEBI" id="CHEBI:30616"/>
        <dbReference type="ChEBI" id="CHEBI:43474"/>
        <dbReference type="ChEBI" id="CHEBI:58228"/>
        <dbReference type="ChEBI" id="CHEBI:58359"/>
        <dbReference type="ChEBI" id="CHEBI:456216"/>
        <dbReference type="EC" id="6.3.5.5"/>
    </reaction>
</comment>
<dbReference type="Gene3D" id="3.40.50.20">
    <property type="match status" value="2"/>
</dbReference>
<dbReference type="PROSITE" id="PS50975">
    <property type="entry name" value="ATP_GRASP"/>
    <property type="match status" value="2"/>
</dbReference>
<dbReference type="PANTHER" id="PTHR11405">
    <property type="entry name" value="CARBAMOYLTRANSFERASE FAMILY MEMBER"/>
    <property type="match status" value="1"/>
</dbReference>
<feature type="binding site" evidence="15">
    <location>
        <position position="285"/>
    </location>
    <ligand>
        <name>ATP</name>
        <dbReference type="ChEBI" id="CHEBI:30616"/>
        <label>1</label>
    </ligand>
</feature>
<feature type="binding site" evidence="15">
    <location>
        <position position="807"/>
    </location>
    <ligand>
        <name>ATP</name>
        <dbReference type="ChEBI" id="CHEBI:30616"/>
        <label>2</label>
    </ligand>
</feature>
<feature type="binding site" evidence="15">
    <location>
        <position position="933"/>
    </location>
    <ligand>
        <name>Mg(2+)</name>
        <dbReference type="ChEBI" id="CHEBI:18420"/>
        <label>3</label>
    </ligand>
</feature>
<dbReference type="SUPFAM" id="SSF52335">
    <property type="entry name" value="Methylglyoxal synthase-like"/>
    <property type="match status" value="1"/>
</dbReference>
<dbReference type="EC" id="6.3.5.5" evidence="15"/>
<feature type="binding site" evidence="15">
    <location>
        <position position="299"/>
    </location>
    <ligand>
        <name>ATP</name>
        <dbReference type="ChEBI" id="CHEBI:30616"/>
        <label>1</label>
    </ligand>
</feature>
<keyword evidence="3 15" id="KW-0055">Arginine biosynthesis</keyword>
<feature type="region of interest" description="Allosteric domain" evidence="15">
    <location>
        <begin position="1029"/>
        <end position="1167"/>
    </location>
</feature>
<feature type="binding site" evidence="15">
    <location>
        <position position="285"/>
    </location>
    <ligand>
        <name>Mn(2+)</name>
        <dbReference type="ChEBI" id="CHEBI:29035"/>
        <label>1</label>
    </ligand>
</feature>
<sequence>MPKRTDIKKIMIIGSGPIIIGQAAEFDYSGTQGAKALAEEGYETILVNSNPATIMTDPEYAYKTYIEPLNADFLEKIIEKERPDSIIPTLGGQTALNLTIELYERKIIDKFGIKILGASIDAIKKAEDREYFKKSMEKIGVPVLQGDFAHNIEEAFAVLKQIGFPVIIRPSFTLGGTGGGIAYNIEEFKEYAQRGINASPTNEILIEKSIIGFKEVELEVMTDKNKNTIIICSIENFDPMGIHTGDSITIAPVQTLNNKDLQKIRDWTIKIMREIGVETGGANVQFALDPDSDDAYVIEMNPRVSRSSSLASKATGFAIAKIAAKLAVGYTLDELPNDITKKTMACFEPSIDYVVTKIPRFTFEKFPQTDSSLTTHMKSVGEVMAIGRTFCESLQKAARSLENGYYGIESLYGLDLLYDCPNNLESVFYSINNTENAGSGSPVILNISESAGIGIFNVKEEIKTLIKNADCRRLLLIADSLRAGFTVDEVYEFSKINRWFLEQISLIIDFEKKLFLCNIFNAADAGVDKSDKKIKDIFKETNKETNKETFKETAEILKEAKQLGFSNIIIAKLTAVDKNGRHIKPDEYLKKNKNAFKIIKEQEKYIEKLLDKFQIYPIYKKVDTCGAEFEAATPYMYSSYDKTNEISALEGKKAIILGSGPNRIGQGIEFDYCCVHSAFALKEIGYKPIMINCNPETVSTDYDTSSRLYFEPLTAEDVLQVSKLEGCPPIILQFGGQTPLKLAKEFENRKFNILGTPYKYIDIAEDREKFKDIIQKMGLFQAESSMAFNEEEVYKNSILIGFPVLLRPSYVLGGRAMEIIYNENSLDKYIKKIFAQDISFPILIDKFLEDAIEVDADALCDGEDVYIAGVMEHIEEAGVHSGDSACSLPAFSLNNDIVNQIKEITKKICLEFHVIGLINIQFAIKYDKIYIIEVNPRASRTVPFVSKATGVPIAKYATLLMFGRKLKDLGLQGSFNIDYYCVKEAVFPFTKFSNVDPMLGPEMRSTGEVMGIDKSFGIAYAKSQIAAGQNIPEKGNILISVKDEDKKYLKELCPQLIEMGFSILATKGTSEYLDKLNIKNFKINKVKEGRPHIIDALKNKEINMIFNTPRGMKSLEDSYVIRRSAIEFTIPYYTTIRGAFAASSAIKSLKEKKLSVKPIQDYYKKMQ</sequence>
<feature type="binding site" evidence="15">
    <location>
        <position position="879"/>
    </location>
    <ligand>
        <name>ATP</name>
        <dbReference type="ChEBI" id="CHEBI:30616"/>
        <label>2</label>
    </ligand>
</feature>
<evidence type="ECO:0000313" key="18">
    <source>
        <dbReference type="EMBL" id="RZD19551.1"/>
    </source>
</evidence>
<feature type="binding site" evidence="15">
    <location>
        <position position="210"/>
    </location>
    <ligand>
        <name>ATP</name>
        <dbReference type="ChEBI" id="CHEBI:30616"/>
        <label>1</label>
    </ligand>
</feature>
<evidence type="ECO:0000256" key="6">
    <source>
        <dbReference type="ARBA" id="ARBA00022723"/>
    </source>
</evidence>
<evidence type="ECO:0000256" key="15">
    <source>
        <dbReference type="HAMAP-Rule" id="MF_01210"/>
    </source>
</evidence>
<feature type="binding site" evidence="15">
    <location>
        <position position="933"/>
    </location>
    <ligand>
        <name>Mg(2+)</name>
        <dbReference type="ChEBI" id="CHEBI:18420"/>
        <label>4</label>
    </ligand>
</feature>
<feature type="region of interest" description="Carboxyphosphate synthetic domain" evidence="15">
    <location>
        <begin position="1"/>
        <end position="402"/>
    </location>
</feature>
<feature type="binding site" evidence="15">
    <location>
        <position position="881"/>
    </location>
    <ligand>
        <name>ATP</name>
        <dbReference type="ChEBI" id="CHEBI:30616"/>
        <label>2</label>
    </ligand>
</feature>
<feature type="binding site" evidence="15">
    <location>
        <position position="301"/>
    </location>
    <ligand>
        <name>Mn(2+)</name>
        <dbReference type="ChEBI" id="CHEBI:29035"/>
        <label>2</label>
    </ligand>
</feature>
<feature type="binding site" evidence="15">
    <location>
        <position position="285"/>
    </location>
    <ligand>
        <name>Mg(2+)</name>
        <dbReference type="ChEBI" id="CHEBI:18420"/>
        <label>1</label>
    </ligand>
</feature>
<dbReference type="Pfam" id="PF02787">
    <property type="entry name" value="CPSase_L_D3"/>
    <property type="match status" value="1"/>
</dbReference>
<dbReference type="SMART" id="SM00851">
    <property type="entry name" value="MGS"/>
    <property type="match status" value="1"/>
</dbReference>
<evidence type="ECO:0000256" key="11">
    <source>
        <dbReference type="ARBA" id="ARBA00022975"/>
    </source>
</evidence>
<feature type="binding site" evidence="15">
    <location>
        <position position="299"/>
    </location>
    <ligand>
        <name>Mg(2+)</name>
        <dbReference type="ChEBI" id="CHEBI:18420"/>
        <label>1</label>
    </ligand>
</feature>
<dbReference type="PROSITE" id="PS51855">
    <property type="entry name" value="MGS"/>
    <property type="match status" value="1"/>
</dbReference>
<dbReference type="Pfam" id="PF25596">
    <property type="entry name" value="CPSase_L_D1"/>
    <property type="match status" value="2"/>
</dbReference>
<feature type="binding site" evidence="15">
    <location>
        <position position="176"/>
    </location>
    <ligand>
        <name>ATP</name>
        <dbReference type="ChEBI" id="CHEBI:30616"/>
        <label>1</label>
    </ligand>
</feature>
<comment type="pathway">
    <text evidence="15">Pyrimidine metabolism; UMP biosynthesis via de novo pathway; (S)-dihydroorotate from bicarbonate: step 1/3.</text>
</comment>
<organism evidence="18 19">
    <name type="scientific">Candidatus Acididesulfobacter diazotrophicus</name>
    <dbReference type="NCBI Taxonomy" id="2597226"/>
    <lineage>
        <taxon>Bacteria</taxon>
        <taxon>Deltaproteobacteria</taxon>
        <taxon>Candidatus Acidulodesulfobacterales</taxon>
        <taxon>Candidatus Acididesulfobacter</taxon>
    </lineage>
</organism>
<dbReference type="FunFam" id="3.30.470.20:FF:000007">
    <property type="entry name" value="Carbamoyl-phosphate synthase large chain"/>
    <property type="match status" value="1"/>
</dbReference>
<dbReference type="SUPFAM" id="SSF56059">
    <property type="entry name" value="Glutathione synthetase ATP-binding domain-like"/>
    <property type="match status" value="2"/>
</dbReference>
<feature type="binding site" evidence="15">
    <location>
        <position position="846"/>
    </location>
    <ligand>
        <name>ATP</name>
        <dbReference type="ChEBI" id="CHEBI:30616"/>
        <label>2</label>
    </ligand>
</feature>
<comment type="function">
    <text evidence="15">Large subunit of the glutamine-dependent carbamoyl phosphate synthetase (CPSase). CPSase catalyzes the formation of carbamoyl phosphate from the ammonia moiety of glutamine, carbonate, and phosphate donated by ATP, constituting the first step of 2 biosynthetic pathways, one leading to arginine and/or urea and the other to pyrimidine nucleotides. The large subunit (synthetase) binds the substrates ammonia (free or transferred from glutamine from the small subunit), hydrogencarbonate and ATP and carries out an ATP-coupled ligase reaction, activating hydrogencarbonate by forming carboxy phosphate which reacts with ammonia to form carbamoyl phosphate.</text>
</comment>
<feature type="binding site" evidence="15">
    <location>
        <position position="921"/>
    </location>
    <ligand>
        <name>ATP</name>
        <dbReference type="ChEBI" id="CHEBI:30616"/>
        <label>2</label>
    </ligand>
</feature>
<dbReference type="InterPro" id="IPR036914">
    <property type="entry name" value="MGS-like_dom_sf"/>
</dbReference>
<dbReference type="FunFam" id="3.40.50.20:FF:000001">
    <property type="entry name" value="Carbamoyl-phosphate synthase large chain"/>
    <property type="match status" value="2"/>
</dbReference>
<dbReference type="SMART" id="SM01096">
    <property type="entry name" value="CPSase_L_D3"/>
    <property type="match status" value="1"/>
</dbReference>
<keyword evidence="9 15" id="KW-0067">ATP-binding</keyword>
<comment type="caution">
    <text evidence="15">Lacks conserved residue(s) required for the propagation of feature annotation.</text>
</comment>
<feature type="binding site" evidence="15">
    <location>
        <position position="878"/>
    </location>
    <ligand>
        <name>ATP</name>
        <dbReference type="ChEBI" id="CHEBI:30616"/>
        <label>2</label>
    </ligand>
</feature>
<dbReference type="InterPro" id="IPR033937">
    <property type="entry name" value="MGS_CPS_CarB"/>
</dbReference>
<dbReference type="PROSITE" id="PS00867">
    <property type="entry name" value="CPSASE_2"/>
    <property type="match status" value="2"/>
</dbReference>
<dbReference type="GO" id="GO:0005524">
    <property type="term" value="F:ATP binding"/>
    <property type="evidence" value="ECO:0007669"/>
    <property type="project" value="UniProtKB-UniRule"/>
</dbReference>
<dbReference type="InterPro" id="IPR005479">
    <property type="entry name" value="CPAse_ATP-bd"/>
</dbReference>
<dbReference type="GO" id="GO:0044205">
    <property type="term" value="P:'de novo' UMP biosynthetic process"/>
    <property type="evidence" value="ECO:0007669"/>
    <property type="project" value="UniProtKB-UniRule"/>
</dbReference>
<evidence type="ECO:0000256" key="13">
    <source>
        <dbReference type="ARBA" id="ARBA00047359"/>
    </source>
</evidence>
<keyword evidence="11 15" id="KW-0665">Pyrimidine biosynthesis</keyword>
<dbReference type="FunFam" id="3.30.470.20:FF:000026">
    <property type="entry name" value="Carbamoyl-phosphate synthase large chain"/>
    <property type="match status" value="1"/>
</dbReference>